<dbReference type="PANTHER" id="PTHR12475">
    <property type="match status" value="1"/>
</dbReference>
<reference evidence="1" key="1">
    <citation type="journal article" date="2021" name="Proc. Natl. Acad. Sci. U.S.A.">
        <title>Global biogeography of chemosynthetic symbionts reveals both localized and globally distributed symbiont groups. .</title>
        <authorList>
            <person name="Osvatic J.T."/>
            <person name="Wilkins L.G.E."/>
            <person name="Leibrecht L."/>
            <person name="Leray M."/>
            <person name="Zauner S."/>
            <person name="Polzin J."/>
            <person name="Camacho Y."/>
            <person name="Gros O."/>
            <person name="van Gils J.A."/>
            <person name="Eisen J.A."/>
            <person name="Petersen J.M."/>
            <person name="Yuen B."/>
        </authorList>
    </citation>
    <scope>NUCLEOTIDE SEQUENCE</scope>
    <source>
        <strain evidence="1">MAGclacostrist055</strain>
    </source>
</reference>
<dbReference type="AlphaFoldDB" id="A0A9E4TUB2"/>
<accession>A0A9E4TUB2</accession>
<sequence length="182" mass="21025">GRLVRLRLRLLLLLLSSLWKKPIRLLDESVLNLRVLPNDIDVKKISNDRFLALMDLGRMDIAFRAGLLKSMIKNKWVPLATFDIIRFRYPLKAFQKYQLRTRIIWWDDRTGYFKQVFERKGRVVATGYVCATFLGANGPIAPDDILAEIGQSSIRPSEPKIVAKLRELEALVHETQSESFAK</sequence>
<comment type="caution">
    <text evidence="1">The sequence shown here is derived from an EMBL/GenBank/DDBJ whole genome shotgun (WGS) entry which is preliminary data.</text>
</comment>
<organism evidence="1 2">
    <name type="scientific">Candidatus Thiodiazotropha taylori</name>
    <dbReference type="NCBI Taxonomy" id="2792791"/>
    <lineage>
        <taxon>Bacteria</taxon>
        <taxon>Pseudomonadati</taxon>
        <taxon>Pseudomonadota</taxon>
        <taxon>Gammaproteobacteria</taxon>
        <taxon>Chromatiales</taxon>
        <taxon>Sedimenticolaceae</taxon>
        <taxon>Candidatus Thiodiazotropha</taxon>
    </lineage>
</organism>
<dbReference type="Proteomes" id="UP000886674">
    <property type="component" value="Unassembled WGS sequence"/>
</dbReference>
<dbReference type="EMBL" id="JAEPCR010000107">
    <property type="protein sequence ID" value="MCG7980170.1"/>
    <property type="molecule type" value="Genomic_DNA"/>
</dbReference>
<name>A0A9E4TUB2_9GAMM</name>
<proteinExistence type="predicted"/>
<feature type="non-terminal residue" evidence="1">
    <location>
        <position position="1"/>
    </location>
</feature>
<dbReference type="InterPro" id="IPR029069">
    <property type="entry name" value="HotDog_dom_sf"/>
</dbReference>
<dbReference type="Pfam" id="PF13279">
    <property type="entry name" value="4HBT_2"/>
    <property type="match status" value="1"/>
</dbReference>
<dbReference type="Gene3D" id="3.10.129.10">
    <property type="entry name" value="Hotdog Thioesterase"/>
    <property type="match status" value="1"/>
</dbReference>
<protein>
    <submittedName>
        <fullName evidence="1">Thioesterase family protein</fullName>
    </submittedName>
</protein>
<evidence type="ECO:0000313" key="1">
    <source>
        <dbReference type="EMBL" id="MCG7980170.1"/>
    </source>
</evidence>
<dbReference type="CDD" id="cd00586">
    <property type="entry name" value="4HBT"/>
    <property type="match status" value="1"/>
</dbReference>
<gene>
    <name evidence="1" type="ORF">JAY77_18730</name>
</gene>
<dbReference type="PANTHER" id="PTHR12475:SF4">
    <property type="entry name" value="PROTEIN THEM6"/>
    <property type="match status" value="1"/>
</dbReference>
<evidence type="ECO:0000313" key="2">
    <source>
        <dbReference type="Proteomes" id="UP000886674"/>
    </source>
</evidence>
<dbReference type="SUPFAM" id="SSF54637">
    <property type="entry name" value="Thioesterase/thiol ester dehydrase-isomerase"/>
    <property type="match status" value="1"/>
</dbReference>
<dbReference type="InterPro" id="IPR051490">
    <property type="entry name" value="THEM6_lcsJ_thioesterase"/>
</dbReference>